<dbReference type="InterPro" id="IPR050832">
    <property type="entry name" value="Bact_Acetyltransf"/>
</dbReference>
<dbReference type="RefSeq" id="WP_024890394.1">
    <property type="nucleotide sequence ID" value="NZ_VJNA01000034.1"/>
</dbReference>
<reference evidence="4 5" key="1">
    <citation type="submission" date="2019-07" db="EMBL/GenBank/DDBJ databases">
        <title>Tepidimonas aquatica CLN-1 draft genome.</title>
        <authorList>
            <person name="Da Costa M.S."/>
            <person name="Froufe H.J.C."/>
            <person name="Egas C."/>
            <person name="Albuquerque L."/>
        </authorList>
    </citation>
    <scope>NUCLEOTIDE SEQUENCE [LARGE SCALE GENOMIC DNA]</scope>
    <source>
        <strain evidence="4 5">CLN-1</strain>
    </source>
</reference>
<evidence type="ECO:0000256" key="1">
    <source>
        <dbReference type="ARBA" id="ARBA00022679"/>
    </source>
</evidence>
<organism evidence="4 5">
    <name type="scientific">Tepidimonas aquatica</name>
    <dbReference type="NCBI Taxonomy" id="247482"/>
    <lineage>
        <taxon>Bacteria</taxon>
        <taxon>Pseudomonadati</taxon>
        <taxon>Pseudomonadota</taxon>
        <taxon>Betaproteobacteria</taxon>
        <taxon>Burkholderiales</taxon>
        <taxon>Tepidimonas</taxon>
    </lineage>
</organism>
<keyword evidence="1 4" id="KW-0808">Transferase</keyword>
<dbReference type="Proteomes" id="UP000318554">
    <property type="component" value="Unassembled WGS sequence"/>
</dbReference>
<dbReference type="CDD" id="cd04301">
    <property type="entry name" value="NAT_SF"/>
    <property type="match status" value="1"/>
</dbReference>
<dbReference type="GO" id="GO:0016747">
    <property type="term" value="F:acyltransferase activity, transferring groups other than amino-acyl groups"/>
    <property type="evidence" value="ECO:0007669"/>
    <property type="project" value="InterPro"/>
</dbReference>
<evidence type="ECO:0000256" key="2">
    <source>
        <dbReference type="ARBA" id="ARBA00023315"/>
    </source>
</evidence>
<feature type="domain" description="N-acetyltransferase" evidence="3">
    <location>
        <begin position="7"/>
        <end position="151"/>
    </location>
</feature>
<dbReference type="Gene3D" id="3.40.630.30">
    <property type="match status" value="1"/>
</dbReference>
<keyword evidence="5" id="KW-1185">Reference proteome</keyword>
<evidence type="ECO:0000313" key="5">
    <source>
        <dbReference type="Proteomes" id="UP000318554"/>
    </source>
</evidence>
<keyword evidence="2" id="KW-0012">Acyltransferase</keyword>
<protein>
    <submittedName>
        <fullName evidence="4">Acetyltransferase (GNAT) family protein</fullName>
    </submittedName>
</protein>
<dbReference type="InterPro" id="IPR016181">
    <property type="entry name" value="Acyl_CoA_acyltransferase"/>
</dbReference>
<evidence type="ECO:0000313" key="4">
    <source>
        <dbReference type="EMBL" id="TSE21908.1"/>
    </source>
</evidence>
<gene>
    <name evidence="4" type="ORF">Taqua_02226</name>
</gene>
<dbReference type="SUPFAM" id="SSF55729">
    <property type="entry name" value="Acyl-CoA N-acyltransferases (Nat)"/>
    <property type="match status" value="1"/>
</dbReference>
<dbReference type="OrthoDB" id="336415at2"/>
<dbReference type="PANTHER" id="PTHR43877">
    <property type="entry name" value="AMINOALKYLPHOSPHONATE N-ACETYLTRANSFERASE-RELATED-RELATED"/>
    <property type="match status" value="1"/>
</dbReference>
<comment type="caution">
    <text evidence="4">The sequence shown here is derived from an EMBL/GenBank/DDBJ whole genome shotgun (WGS) entry which is preliminary data.</text>
</comment>
<dbReference type="AlphaFoldDB" id="A0A554WE95"/>
<proteinExistence type="predicted"/>
<dbReference type="PROSITE" id="PS51186">
    <property type="entry name" value="GNAT"/>
    <property type="match status" value="1"/>
</dbReference>
<dbReference type="EMBL" id="VJNA01000034">
    <property type="protein sequence ID" value="TSE21908.1"/>
    <property type="molecule type" value="Genomic_DNA"/>
</dbReference>
<dbReference type="InterPro" id="IPR000182">
    <property type="entry name" value="GNAT_dom"/>
</dbReference>
<name>A0A554WE95_9BURK</name>
<evidence type="ECO:0000259" key="3">
    <source>
        <dbReference type="PROSITE" id="PS51186"/>
    </source>
</evidence>
<dbReference type="Pfam" id="PF00583">
    <property type="entry name" value="Acetyltransf_1"/>
    <property type="match status" value="1"/>
</dbReference>
<accession>A0A554WE95</accession>
<sequence length="151" mass="17248">MTPESTLEVRRFAAEDFPTYRAWYADARLNRHLGPMDEEWLAHVLADTEGEQWTVRYGAALVAVIGLTPDPEHGAWVLTDWAVDPALRGQGWGRRAWAALLAQPALRERRCFRAYVAEDNPEALAFFEALGWRRLAAPSREDPFWALAWVQ</sequence>